<evidence type="ECO:0000313" key="3">
    <source>
        <dbReference type="EMBL" id="MBB4772107.1"/>
    </source>
</evidence>
<accession>A0A7W7I7T1</accession>
<dbReference type="InterPro" id="IPR036390">
    <property type="entry name" value="WH_DNA-bd_sf"/>
</dbReference>
<keyword evidence="3" id="KW-0238">DNA-binding</keyword>
<reference evidence="3 4" key="3">
    <citation type="submission" date="2020-08" db="EMBL/GenBank/DDBJ databases">
        <title>Sequencing the genomes of 1000 actinobacteria strains.</title>
        <authorList>
            <person name="Klenk H.-P."/>
        </authorList>
    </citation>
    <scope>NUCLEOTIDE SEQUENCE [LARGE SCALE GENOMIC DNA]</scope>
    <source>
        <strain evidence="3 4">DSM 44772</strain>
    </source>
</reference>
<dbReference type="Proteomes" id="UP001501427">
    <property type="component" value="Unassembled WGS sequence"/>
</dbReference>
<evidence type="ECO:0000313" key="5">
    <source>
        <dbReference type="Proteomes" id="UP001501427"/>
    </source>
</evidence>
<dbReference type="EMBL" id="BAAAHD010000056">
    <property type="protein sequence ID" value="GAA0582860.1"/>
    <property type="molecule type" value="Genomic_DNA"/>
</dbReference>
<sequence>MDSVASVEKRRKVGNPLALAVLAWLMLGPMHPYELARRLEESEQDRNIKYNRGSLYMVVKQLAKAGFIAEQATVRDTQRPERTVYALTPEGRAEMRDWLSELVARPRHEYPHFGVALSLLAVLPPDETVRLLTARNAALTAEIAEIRGRADAAIAQGVEWVFLVEERYRAALLEAESGFVAELIEAMRDPDHVRKWHEQFGSRS</sequence>
<dbReference type="Proteomes" id="UP000549343">
    <property type="component" value="Unassembled WGS sequence"/>
</dbReference>
<name>A0A7W7I7T1_9ACTN</name>
<dbReference type="InterPro" id="IPR052509">
    <property type="entry name" value="Metal_resp_DNA-bind_regulator"/>
</dbReference>
<dbReference type="AlphaFoldDB" id="A0A7W7I7T1"/>
<evidence type="ECO:0000313" key="2">
    <source>
        <dbReference type="EMBL" id="GAA0582860.1"/>
    </source>
</evidence>
<protein>
    <submittedName>
        <fullName evidence="2 3">PadR family transcriptional regulator</fullName>
    </submittedName>
</protein>
<keyword evidence="5" id="KW-1185">Reference proteome</keyword>
<comment type="caution">
    <text evidence="3">The sequence shown here is derived from an EMBL/GenBank/DDBJ whole genome shotgun (WGS) entry which is preliminary data.</text>
</comment>
<reference evidence="5" key="2">
    <citation type="journal article" date="2019" name="Int. J. Syst. Evol. Microbiol.">
        <title>The Global Catalogue of Microorganisms (GCM) 10K type strain sequencing project: providing services to taxonomists for standard genome sequencing and annotation.</title>
        <authorList>
            <consortium name="The Broad Institute Genomics Platform"/>
            <consortium name="The Broad Institute Genome Sequencing Center for Infectious Disease"/>
            <person name="Wu L."/>
            <person name="Ma J."/>
        </authorList>
    </citation>
    <scope>NUCLEOTIDE SEQUENCE [LARGE SCALE GENOMIC DNA]</scope>
    <source>
        <strain evidence="5">JCM 10667</strain>
    </source>
</reference>
<dbReference type="PANTHER" id="PTHR33169">
    <property type="entry name" value="PADR-FAMILY TRANSCRIPTIONAL REGULATOR"/>
    <property type="match status" value="1"/>
</dbReference>
<dbReference type="InterPro" id="IPR036388">
    <property type="entry name" value="WH-like_DNA-bd_sf"/>
</dbReference>
<dbReference type="Gene3D" id="1.10.10.10">
    <property type="entry name" value="Winged helix-like DNA-binding domain superfamily/Winged helix DNA-binding domain"/>
    <property type="match status" value="1"/>
</dbReference>
<dbReference type="RefSeq" id="WP_229808789.1">
    <property type="nucleotide sequence ID" value="NZ_BAAAHD010000056.1"/>
</dbReference>
<reference evidence="2" key="1">
    <citation type="journal article" date="2014" name="Int. J. Syst. Evol. Microbiol.">
        <title>Complete genome of a new Firmicutes species belonging to the dominant human colonic microbiota ('Ruminococcus bicirculans') reveals two chromosomes and a selective capacity to utilize plant glucans.</title>
        <authorList>
            <consortium name="NISC Comparative Sequencing Program"/>
            <person name="Wegmann U."/>
            <person name="Louis P."/>
            <person name="Goesmann A."/>
            <person name="Henrissat B."/>
            <person name="Duncan S.H."/>
            <person name="Flint H.J."/>
        </authorList>
    </citation>
    <scope>NUCLEOTIDE SEQUENCE</scope>
    <source>
        <strain evidence="2">JCM 10667</strain>
    </source>
</reference>
<dbReference type="PANTHER" id="PTHR33169:SF27">
    <property type="entry name" value="TRANSCRIPTIONAL REGULATOR PADR FAMILY PROTEIN"/>
    <property type="match status" value="1"/>
</dbReference>
<dbReference type="InterPro" id="IPR005149">
    <property type="entry name" value="Tscrpt_reg_PadR_N"/>
</dbReference>
<dbReference type="SUPFAM" id="SSF46785">
    <property type="entry name" value="Winged helix' DNA-binding domain"/>
    <property type="match status" value="1"/>
</dbReference>
<dbReference type="EMBL" id="JACHMV010000001">
    <property type="protein sequence ID" value="MBB4772107.1"/>
    <property type="molecule type" value="Genomic_DNA"/>
</dbReference>
<evidence type="ECO:0000313" key="4">
    <source>
        <dbReference type="Proteomes" id="UP000549343"/>
    </source>
</evidence>
<organism evidence="3 4">
    <name type="scientific">Actinomadura livida</name>
    <dbReference type="NCBI Taxonomy" id="79909"/>
    <lineage>
        <taxon>Bacteria</taxon>
        <taxon>Bacillati</taxon>
        <taxon>Actinomycetota</taxon>
        <taxon>Actinomycetes</taxon>
        <taxon>Streptosporangiales</taxon>
        <taxon>Thermomonosporaceae</taxon>
        <taxon>Actinomadura</taxon>
    </lineage>
</organism>
<proteinExistence type="predicted"/>
<reference evidence="2" key="4">
    <citation type="submission" date="2023-12" db="EMBL/GenBank/DDBJ databases">
        <authorList>
            <person name="Sun Q."/>
            <person name="Inoue M."/>
        </authorList>
    </citation>
    <scope>NUCLEOTIDE SEQUENCE</scope>
    <source>
        <strain evidence="2">JCM 10667</strain>
    </source>
</reference>
<gene>
    <name evidence="3" type="ORF">F4557_000525</name>
    <name evidence="2" type="ORF">GCM10009546_51550</name>
</gene>
<feature type="domain" description="Transcription regulator PadR N-terminal" evidence="1">
    <location>
        <begin position="21"/>
        <end position="96"/>
    </location>
</feature>
<evidence type="ECO:0000259" key="1">
    <source>
        <dbReference type="Pfam" id="PF03551"/>
    </source>
</evidence>
<dbReference type="Pfam" id="PF03551">
    <property type="entry name" value="PadR"/>
    <property type="match status" value="1"/>
</dbReference>
<dbReference type="GO" id="GO:0003677">
    <property type="term" value="F:DNA binding"/>
    <property type="evidence" value="ECO:0007669"/>
    <property type="project" value="UniProtKB-KW"/>
</dbReference>